<feature type="compositionally biased region" description="Basic and acidic residues" evidence="1">
    <location>
        <begin position="1898"/>
        <end position="1945"/>
    </location>
</feature>
<feature type="compositionally biased region" description="Basic and acidic residues" evidence="1">
    <location>
        <begin position="2975"/>
        <end position="2995"/>
    </location>
</feature>
<feature type="region of interest" description="Disordered" evidence="1">
    <location>
        <begin position="1293"/>
        <end position="1323"/>
    </location>
</feature>
<feature type="region of interest" description="Disordered" evidence="1">
    <location>
        <begin position="2876"/>
        <end position="2899"/>
    </location>
</feature>
<feature type="region of interest" description="Disordered" evidence="1">
    <location>
        <begin position="4395"/>
        <end position="4418"/>
    </location>
</feature>
<feature type="compositionally biased region" description="Basic and acidic residues" evidence="1">
    <location>
        <begin position="2178"/>
        <end position="2190"/>
    </location>
</feature>
<feature type="region of interest" description="Disordered" evidence="1">
    <location>
        <begin position="1186"/>
        <end position="1246"/>
    </location>
</feature>
<feature type="compositionally biased region" description="Basic and acidic residues" evidence="1">
    <location>
        <begin position="3457"/>
        <end position="3504"/>
    </location>
</feature>
<feature type="region of interest" description="Disordered" evidence="1">
    <location>
        <begin position="4220"/>
        <end position="4243"/>
    </location>
</feature>
<feature type="region of interest" description="Disordered" evidence="1">
    <location>
        <begin position="1651"/>
        <end position="1675"/>
    </location>
</feature>
<feature type="compositionally biased region" description="Basic and acidic residues" evidence="1">
    <location>
        <begin position="3896"/>
        <end position="3908"/>
    </location>
</feature>
<feature type="region of interest" description="Disordered" evidence="1">
    <location>
        <begin position="4850"/>
        <end position="4871"/>
    </location>
</feature>
<feature type="region of interest" description="Disordered" evidence="1">
    <location>
        <begin position="3544"/>
        <end position="3567"/>
    </location>
</feature>
<feature type="compositionally biased region" description="Basic and acidic residues" evidence="1">
    <location>
        <begin position="3212"/>
        <end position="3224"/>
    </location>
</feature>
<feature type="region of interest" description="Disordered" evidence="1">
    <location>
        <begin position="4461"/>
        <end position="4515"/>
    </location>
</feature>
<feature type="compositionally biased region" description="Basic and acidic residues" evidence="1">
    <location>
        <begin position="2150"/>
        <end position="2166"/>
    </location>
</feature>
<evidence type="ECO:0000313" key="4">
    <source>
        <dbReference type="Proteomes" id="UP001177023"/>
    </source>
</evidence>
<organism evidence="3 4">
    <name type="scientific">Mesorhabditis spiculigera</name>
    <dbReference type="NCBI Taxonomy" id="96644"/>
    <lineage>
        <taxon>Eukaryota</taxon>
        <taxon>Metazoa</taxon>
        <taxon>Ecdysozoa</taxon>
        <taxon>Nematoda</taxon>
        <taxon>Chromadorea</taxon>
        <taxon>Rhabditida</taxon>
        <taxon>Rhabditina</taxon>
        <taxon>Rhabditomorpha</taxon>
        <taxon>Rhabditoidea</taxon>
        <taxon>Rhabditidae</taxon>
        <taxon>Mesorhabditinae</taxon>
        <taxon>Mesorhabditis</taxon>
    </lineage>
</organism>
<feature type="compositionally biased region" description="Basic and acidic residues" evidence="1">
    <location>
        <begin position="4222"/>
        <end position="4234"/>
    </location>
</feature>
<comment type="caution">
    <text evidence="3">The sequence shown here is derived from an EMBL/GenBank/DDBJ whole genome shotgun (WGS) entry which is preliminary data.</text>
</comment>
<dbReference type="GO" id="GO:0005198">
    <property type="term" value="F:structural molecule activity"/>
    <property type="evidence" value="ECO:0007669"/>
    <property type="project" value="InterPro"/>
</dbReference>
<feature type="compositionally biased region" description="Basic and acidic residues" evidence="1">
    <location>
        <begin position="953"/>
        <end position="965"/>
    </location>
</feature>
<feature type="region of interest" description="Disordered" evidence="1">
    <location>
        <begin position="2067"/>
        <end position="2121"/>
    </location>
</feature>
<feature type="compositionally biased region" description="Basic and acidic residues" evidence="1">
    <location>
        <begin position="4747"/>
        <end position="4759"/>
    </location>
</feature>
<dbReference type="Gene3D" id="3.10.20.90">
    <property type="entry name" value="Phosphatidylinositol 3-kinase Catalytic Subunit, Chain A, domain 1"/>
    <property type="match status" value="1"/>
</dbReference>
<keyword evidence="4" id="KW-1185">Reference proteome</keyword>
<feature type="compositionally biased region" description="Basic and acidic residues" evidence="1">
    <location>
        <begin position="2703"/>
        <end position="2715"/>
    </location>
</feature>
<dbReference type="SUPFAM" id="SSF50729">
    <property type="entry name" value="PH domain-like"/>
    <property type="match status" value="1"/>
</dbReference>
<feature type="compositionally biased region" description="Basic and acidic residues" evidence="1">
    <location>
        <begin position="2878"/>
        <end position="2890"/>
    </location>
</feature>
<feature type="compositionally biased region" description="Basic and acidic residues" evidence="1">
    <location>
        <begin position="1548"/>
        <end position="1567"/>
    </location>
</feature>
<feature type="compositionally biased region" description="Basic and acidic residues" evidence="1">
    <location>
        <begin position="2948"/>
        <end position="2967"/>
    </location>
</feature>
<dbReference type="InterPro" id="IPR019749">
    <property type="entry name" value="Band_41_domain"/>
</dbReference>
<dbReference type="Pfam" id="PF09380">
    <property type="entry name" value="FERM_C"/>
    <property type="match status" value="1"/>
</dbReference>
<feature type="compositionally biased region" description="Basic and acidic residues" evidence="1">
    <location>
        <begin position="2775"/>
        <end position="2792"/>
    </location>
</feature>
<feature type="compositionally biased region" description="Basic and acidic residues" evidence="1">
    <location>
        <begin position="3025"/>
        <end position="3041"/>
    </location>
</feature>
<feature type="compositionally biased region" description="Basic and acidic residues" evidence="1">
    <location>
        <begin position="1225"/>
        <end position="1245"/>
    </location>
</feature>
<feature type="compositionally biased region" description="Basic and acidic residues" evidence="1">
    <location>
        <begin position="4319"/>
        <end position="4339"/>
    </location>
</feature>
<feature type="region of interest" description="Disordered" evidence="1">
    <location>
        <begin position="2242"/>
        <end position="2296"/>
    </location>
</feature>
<dbReference type="PRINTS" id="PR00935">
    <property type="entry name" value="BAND41"/>
</dbReference>
<dbReference type="SMART" id="SM01196">
    <property type="entry name" value="FERM_C"/>
    <property type="match status" value="1"/>
</dbReference>
<feature type="region of interest" description="Disordered" evidence="1">
    <location>
        <begin position="3894"/>
        <end position="3917"/>
    </location>
</feature>
<feature type="compositionally biased region" description="Basic and acidic residues" evidence="1">
    <location>
        <begin position="848"/>
        <end position="867"/>
    </location>
</feature>
<feature type="compositionally biased region" description="Basic and acidic residues" evidence="1">
    <location>
        <begin position="3818"/>
        <end position="3838"/>
    </location>
</feature>
<reference evidence="3" key="1">
    <citation type="submission" date="2023-06" db="EMBL/GenBank/DDBJ databases">
        <authorList>
            <person name="Delattre M."/>
        </authorList>
    </citation>
    <scope>NUCLEOTIDE SEQUENCE</scope>
    <source>
        <strain evidence="3">AF72</strain>
    </source>
</reference>
<feature type="region of interest" description="Disordered" evidence="1">
    <location>
        <begin position="430"/>
        <end position="451"/>
    </location>
</feature>
<feature type="compositionally biased region" description="Basic and acidic residues" evidence="1">
    <location>
        <begin position="2100"/>
        <end position="2120"/>
    </location>
</feature>
<dbReference type="Proteomes" id="UP001177023">
    <property type="component" value="Unassembled WGS sequence"/>
</dbReference>
<feature type="compositionally biased region" description="Basic and acidic residues" evidence="1">
    <location>
        <begin position="3546"/>
        <end position="3558"/>
    </location>
</feature>
<feature type="compositionally biased region" description="Basic and acidic residues" evidence="1">
    <location>
        <begin position="4117"/>
        <end position="4164"/>
    </location>
</feature>
<feature type="region of interest" description="Disordered" evidence="1">
    <location>
        <begin position="777"/>
        <end position="799"/>
    </location>
</feature>
<dbReference type="SUPFAM" id="SSF54236">
    <property type="entry name" value="Ubiquitin-like"/>
    <property type="match status" value="1"/>
</dbReference>
<feature type="region of interest" description="Disordered" evidence="1">
    <location>
        <begin position="1160"/>
        <end position="1179"/>
    </location>
</feature>
<feature type="region of interest" description="Disordered" evidence="1">
    <location>
        <begin position="4814"/>
        <end position="4838"/>
    </location>
</feature>
<feature type="compositionally biased region" description="Basic and acidic residues" evidence="1">
    <location>
        <begin position="2248"/>
        <end position="2267"/>
    </location>
</feature>
<feature type="compositionally biased region" description="Basic and acidic residues" evidence="1">
    <location>
        <begin position="2073"/>
        <end position="2092"/>
    </location>
</feature>
<feature type="compositionally biased region" description="Basic and acidic residues" evidence="1">
    <location>
        <begin position="4817"/>
        <end position="4836"/>
    </location>
</feature>
<feature type="region of interest" description="Disordered" evidence="1">
    <location>
        <begin position="4630"/>
        <end position="4690"/>
    </location>
</feature>
<feature type="region of interest" description="Disordered" evidence="1">
    <location>
        <begin position="1011"/>
        <end position="1069"/>
    </location>
</feature>
<gene>
    <name evidence="3" type="ORF">MSPICULIGERA_LOCUS11241</name>
</gene>
<feature type="compositionally biased region" description="Basic and acidic residues" evidence="1">
    <location>
        <begin position="624"/>
        <end position="635"/>
    </location>
</feature>
<feature type="compositionally biased region" description="Basic and acidic residues" evidence="1">
    <location>
        <begin position="2353"/>
        <end position="2365"/>
    </location>
</feature>
<dbReference type="GO" id="GO:0031032">
    <property type="term" value="P:actomyosin structure organization"/>
    <property type="evidence" value="ECO:0007669"/>
    <property type="project" value="TreeGrafter"/>
</dbReference>
<dbReference type="GO" id="GO:0005856">
    <property type="term" value="C:cytoskeleton"/>
    <property type="evidence" value="ECO:0007669"/>
    <property type="project" value="InterPro"/>
</dbReference>
<feature type="compositionally biased region" description="Basic and acidic residues" evidence="1">
    <location>
        <begin position="1828"/>
        <end position="1840"/>
    </location>
</feature>
<feature type="compositionally biased region" description="Basic and acidic residues" evidence="1">
    <location>
        <begin position="4494"/>
        <end position="4514"/>
    </location>
</feature>
<feature type="compositionally biased region" description="Basic and acidic residues" evidence="1">
    <location>
        <begin position="4047"/>
        <end position="4059"/>
    </location>
</feature>
<feature type="compositionally biased region" description="Basic and acidic residues" evidence="1">
    <location>
        <begin position="1128"/>
        <end position="1140"/>
    </location>
</feature>
<dbReference type="CDD" id="cd01765">
    <property type="entry name" value="FERM_F0_F1"/>
    <property type="match status" value="1"/>
</dbReference>
<accession>A0AA36CPY9</accession>
<feature type="compositionally biased region" description="Basic and acidic residues" evidence="1">
    <location>
        <begin position="2003"/>
        <end position="2015"/>
    </location>
</feature>
<feature type="domain" description="FERM" evidence="2">
    <location>
        <begin position="9"/>
        <end position="291"/>
    </location>
</feature>
<feature type="region of interest" description="Disordered" evidence="1">
    <location>
        <begin position="3609"/>
        <end position="3664"/>
    </location>
</feature>
<feature type="region of interest" description="Disordered" evidence="1">
    <location>
        <begin position="3275"/>
        <end position="3330"/>
    </location>
</feature>
<feature type="region of interest" description="Disordered" evidence="1">
    <location>
        <begin position="4531"/>
        <end position="4593"/>
    </location>
</feature>
<dbReference type="InterPro" id="IPR008379">
    <property type="entry name" value="Band_4.1_C"/>
</dbReference>
<dbReference type="Pfam" id="PF09379">
    <property type="entry name" value="FERM_N"/>
    <property type="match status" value="1"/>
</dbReference>
<dbReference type="InterPro" id="IPR000299">
    <property type="entry name" value="FERM_domain"/>
</dbReference>
<feature type="compositionally biased region" description="Basic and acidic residues" evidence="1">
    <location>
        <begin position="4467"/>
        <end position="4486"/>
    </location>
</feature>
<sequence>MGKEGVGGHTAVVRAPDGEFRTFPLSKKDKGEALFCQVTKDLSIEEKEYFSLCFYDRTGVRHWLYNDKAIGKQLKDLPWEFSYEVKFFPTQPTALTDESARFNLYQQLKKDILVGRLAASSEAYTVLGGLQVQAEIGDVQQSAEYENYLQTTQFSPSPEPGQIDKIRQEHHKHKGQTQDDAILGYLDACKQLPMYGVFLFPAKDNKNHPVTVGISSFGINIYREQARLHSFAWQYIVKIRFRNHGFHIDVKPGQVHPKKVSTVSYTMATHHDTKRCWKCGVEHHTFFRLIQPEETPSGVHFSFGSSRFGYHGRTQFQTKMASQLFDRPGSATVTRSGQPLAARGTQSMENVNAADDAVHHQAEHAHRSFTAPDARQRKRDIKVGELMSDEELVYLPVESPLSAAYYTQEPLTASAAAASRGGAAVRFAQEETPRGTGTRKRPRRLFGRDKGQGSGAVLLSAHLPANPEKTESLERQEEIPDVPIGSISAVYSKGYYATLPTQTTAKPSPDELGRQGELAGYPIRYFVDVQHSGSSERYRTSRLRHTGSEDTNETLDYANYLFPTIEKEPVGRLEKSSDLPATHLAEHVALKKPQPTVPRKAHKRKATKRGSIDSDSSSNSISSDSKERQVRKPDSRLLAFLRNISPRKSRDSTTQSSQYHYISTDRYDGPMQSIPRHLDIGHIPIPAVEHVEYPLDHQQSKQQKEARQKTVVVVEEETKTTKRFFLFGRTRHEGEEEVADIVDPYNLDTTAHEGPLDDLAHEKDLEGAPLAEHATAYHHGESWRKSKKEASPVLAVETPEETQRTAVVYLKEVPQDEQPEVDETSIDEKKKRGFGFHLPSLKFGSKKGSKDISHEEPYPSTSDKYEGPLDEVDRENDLEKLPLEAQPSEHKETKTTKRFFLFGRTRHEGEEEVADIVDPYNLDTTAHEGPLEDLAHEKDLEGAPLAEHATAYHHGESWRKSKKEASPVLAVETPEEPQRTAVVYLKEVPQDEHPEVAETSIDEKKKRGFGFHLPSFKFGRKKGSKDISHEEPYPSTSDKYEGPLDEVDRENDLEKLPLEAQPSEHKETKKTKRFFLFGRTRHEGEEEVADIVDPYNLDTTAHEGPLDDLAHEKDLEGAPLAEHATAYHHGESWRKSKKEASPVLAVETPEKPQRTAVVYLKEVPQDEQPEVAETSIDEKKKRGFGFHLPSLKFGSKKGSKDISHEEPYPSTSDKYEGPLDEVDRENDLEKLPLEAQPSEHKETKTTKRFFLFGRTRHEGEEEVADIVDPYNLDTTAHEGPLDDLAHEKDLEGAPLAEHATAYHHGESWRKSKKEASPVLAVETPEEAQRTAVVYLKEVPQDEQPELAETSIDEKKKRGFGFHLPSFKIGGKKGSKDISHEEPYPSTSDKYEGPLDEVDRENDLEKLPLEAQPSEHKETKTTKRFFLFGRTRHEGEEEVADIVDPYNLDTTAHEGPLADLPREQDLEGAPLAEHATAYHHGESWRKLKKEASPVLAVETPEETQRTAVVYLKEVPQDEQPEVAETSIDEKKKRGFGFHLPSLKFGSKKGSKDISHEKPYPSTSDKYEGPLDEVDRENDLEKLPLEAQPSEHKETKTTKRFFLFGRTRHEGEEEVADIVDPYNLDTTAHEGPLADLLTRKDLEGAPLAEHATAYHHGESWRKSKKEGSPVLAVETPEETQRTAVVYLKEVPQDEQPELAETSIDEKKKRGFGFHLPSFKIGGKKGSKDISHEEPYPSTSDKYEGPLDEVDRENDLEKLPLEAQPSEHKETKTTKRFFLFGRTRHEGEEEVADIVDPYNLDTTAHEGPLADLPREQDLEGAPLAEHATAYHHGESWRKSKKEASPVLAVETPEETQRTAVVYLKEVPQDEQPEVAETSIDEKKKRGFGFHLPSLKFGSKKGSKDISHEEPYPSTSDKYEGPLDQVDRENDLEKLPLEAQPSEHKETKTTKRFFLFGRTRHEGEEEVADIVDPYNLDTTAHEGPLADLPREQDLEGAPLAEHATAYHHGESWRKSKKEASPVLAVETPEETQRTAVVYLKEVPQDEQPEVAETSIDEKKKRGFGFHLPSFKIGGKKGSKDISHEEPYPSTSDKYEGPLDEVDRENDLEKLPLEAQPSEHKETKTTKRFFLFGRTRHEGEEEVADIVDPYNLDTTAHEGPLDDLSHEKDLEGAPLAEHATAYHHGESWRKSKKEASPVLAVETPEEAQRTTVVYLKEVPQDEQPEVAETSIDEKKKRGFGFHLPSFKIGGKKGSKDISHEEPYPSTSDKYEGPLDEVDRENDLEKLPLEAQPSEHKETKTTKRFFLFGRTRHEGEEEVADIVDPYNLDTTAHEGPPADLPREQDLEGAPLAEHATAYHHGESWRKSKKEASPVLAVETPEETQRTAVVYLKEVPQDEQPEVAETSIDEKKKRGFGFHLPSLKFGSKKGSKDISHEEPYASTSDKYEGPLDQVDRENDLEKLPLEAQPSEHKETKTTKRFFLFGRTRHEGEEEVADIVDPYNLDTTAHEGPLADLPREQDLEGAPLAEHATAYHHGESWRKSKKEGSPVLAVETPEETQRTAVVYLKEVPQDEQPEVAETSIDEKKKRGFGFHLPSFKIGGKKGSKDISHEEPYPSTSDKYEGPLDEVDRENDLEKLLFEAQPSEHKETKTTKRFFLFGRTRHEGEEEVADIVDPYNLDTTAHEGPLADLPREQDLEGAPLAEHATAYHHGESWRKSKKEASPVLAVETPEETQRTAVVYLKEVPQDEQPEVAETSIDEKKKRGFGFHLPSLKFGSKKRSKDISHEEPYPSTSDKYEGPLDEVDRENDLEKLPLEAQPSEHKETKTTKRFFLFGRTRHEGEEEVADIVDPYNLDTTAHEGPLADLPREQDLEGAPLAEHATAYHHGESWRKSKKEASPVLAVETPEETQRTAVVYLKEVPQDEQPEVAETSIDEKKKRGFGFHLPSFKIGGKKGSKDISHEEPYPSTSDKYEGPLDEVDRENDLEKLPLEAQPSEHKETKTTKRFFLFGRTRHEGEEEVADIVDPYNLDTTAHEGPLDDLSHEKDLEGAPLAEHATAYHHGESWRKSKKEASPVLAVETPEEAQRTAVVYLKEVPQDEQPEVAETSIDEKKKRGFGFHLPSFKIGGKKGSKDISHEEPYPSTSDKYEGPLDQVDRENDLEKLPLEAQPSEHKETKTTKRFFLFGRTRHEGEEEDLLLTFSREQDLEGAPLAEHATAYHHGESWRKSKKEASPVLAVETPEETQRTAVVYLKEVPQDEQPEVAETSIDEKKKRGFGFHLPSFKIGGKKGSKDISHEEPYPSTSDKYEGPLDQVDRENDLEKLPLEAQPSEHKETKTTKRFFLFGRTRHEGEEEVADIVDPYNLDTTAHEGPLADLPREQDLEGAPLAEHATAYHHGESWRKSKKEASPVLAVETPEETQRTAVVYLKEVPQDEQPEVAETSIDEKKKRGFGFHLPSLKFGSKKGSKDISHEEPYASTSDKYEGPLDQVDRENDLEKLPLEAQPSEHKETKTTKRFFLFGRTRHEGEEEDLLLTFSREQDLEGAPLAEHATAYHHGESWRKSKKEASPVLAVETPEETQRTAVVYLKEVPQDEQPEVAETSIDEKKKRGFGFHLPSLKFGSKKGSKDISHEEPYPSTSDKYEGPLDQVDRENDLEKLPLEAQPSEHKETKTTKRFFLFGRTRHEGEEEVADIVDPYNLDTTAHEGPLADLPREQDLEGAPLAEHATAYHHGESWRKSKKEASPVLAVETPEETQRTAVVYLKEVPQDEQPEVAETSIDEKKKRGFGFHLPSFKIGGKKGSKDISHEEPYPSTSDKYEGPLDEVDRENDLEKLPLEAQPSEHKETKTTKRFFLFGRTRHEGEEEVADIVDPYNPDTTAHEGPPADLPREQDLEGAPLAEHATAYHHGESWRKSKKEASPVLAVETPEETQRTAVVYLKEVPQDEQPEVAETSIDEKKKRGFGFHLPSFKIGGKKGSKDISHEEPYASTSDNEHKETKTTKRFFLFGRTRHEGEEEVADIVDPYNLDTTAHEGPLADLPREQDLEGAPLAEHATAYHHGESWRKSKKEASPVLAVETPEETQRTAVVYLKEVPQDEQPEVAETSIDEKKKRGFGFHLPSLKFGSKKGSKDISHEEPYASTSDKYEGPLDQVDRENDLEKLPLEAQPSEHKETKTTKRFFLFGRTRHEGEEEVADIVDPYNLDTTAHEGPLADLPREQDLEGAPLAEHATAYHHGESWRKSKKEASPVLAVETPEETQRTAVVYLKEVPQDEQPEVAETSIDEKKKRGFGFHLPSFKIGGKKGSKDISHEEPYPSTSDKYEGPLDEVDRENDLEKLPLEAQPSEHKETKTTKRFFLFGRTRHEGEEEVADIVDPYNLDTTAHEGPLADLPREQDLEGAPLAEHATAYHHGDSWRKSKKEASPVLAVETPEETQRTAVVYLKEVPQDEQPEVAETSIDEKKKRGFGFHLPSFKIGGKKGSKDISHEEPYPSTSDKYEGPLDEVDRENDLEKLPLEAQPSEHKETKTTKRFFLFGRTRHEGEEEVADIVDPYNLDTTAHEGPPADLPREQDLEGAPLAEHATAYHHGESWRKSKKEASPVLAVETPEETQRTAVVYLKEVPQDEQPEVAETSIDEKKKRGFGFHLPSLKFGSKKGSKDISHEEPYPSTSDKYEGPLDQVDRENDLEKLPLEAQPSEHKETKTTKRFFLFGRTRHEGEEEVADIVDPYNLDTTAHEGPLADLSHEKDLEGAPLAEHATAYHHGESWRKSKKEASPVLAVETPEETQRTAVVYLKEVPQDEQPEVAETSIDEKKKRGFGFHLPSFKIGGKKGSKDISHEEPYPSTSDKYEGPLDEVDRENDLEKLPIGAETSAEQSKQERGKEGRRIRWSVSLPTKSLRIFERLRHGGEEEVADPVAQSYQVPVIDESVDTQLGYSNMPHSELAVFPKLPSERPVLALVQRLKTFARLTHAGHVEFVEREQIDWSSYPGTTIYEGEYDLTTLNPDLSHSIFSTTCSPYHPGEYQRLPSLPKYTPTKSYQPQLSTEADKSPVLALEPLAELESRLWNLQDQFEGTEIVEVRIEKRCEIELHPQYTLEKRLRGGAGGGVAWVPVSSPGKSPEKQGTDAAAAATTTMPAGKSLLQRLGLAKAGAGSTKDGKQKKSKKGHKGQENTVDTSSTSSDSEEEKALVVVRQTTNTHASSRPGAEVPPQTMHYTPADASCGVVIREEKDQTTYRLTGKGLTPHVDPKDPESGQPHTTVQRWQETNIMPDQVVQEVDDDGHTVTRTIKTSQVKSTVQKQTFQNFTIPEDENGVSTVERVHEQVVPRVSPSKQGKVYETHTRTVAYENGSQKEQELPGEFVSSKTVTSGNRTVETVTYKTERDGVVETHVEHRVTIHSDDAIDHDAELSRAIMEATQSNPEMTVEKIEVVQEAKQ</sequence>
<feature type="region of interest" description="Disordered" evidence="1">
    <location>
        <begin position="1125"/>
        <end position="1149"/>
    </location>
</feature>
<dbReference type="Pfam" id="PF00373">
    <property type="entry name" value="FERM_M"/>
    <property type="match status" value="1"/>
</dbReference>
<feature type="compositionally biased region" description="Basic and acidic residues" evidence="1">
    <location>
        <begin position="1373"/>
        <end position="1392"/>
    </location>
</feature>
<feature type="compositionally biased region" description="Basic and acidic residues" evidence="1">
    <location>
        <begin position="3721"/>
        <end position="3733"/>
    </location>
</feature>
<feature type="region of interest" description="Disordered" evidence="1">
    <location>
        <begin position="3785"/>
        <end position="3840"/>
    </location>
</feature>
<feature type="compositionally biased region" description="Basic and acidic residues" evidence="1">
    <location>
        <begin position="3616"/>
        <end position="3663"/>
    </location>
</feature>
<feature type="compositionally biased region" description="Basic and acidic residues" evidence="1">
    <location>
        <begin position="4642"/>
        <end position="4689"/>
    </location>
</feature>
<dbReference type="CDD" id="cd14473">
    <property type="entry name" value="FERM_B-lobe"/>
    <property type="match status" value="1"/>
</dbReference>
<dbReference type="InterPro" id="IPR011993">
    <property type="entry name" value="PH-like_dom_sf"/>
</dbReference>
<feature type="compositionally biased region" description="Basic and acidic residues" evidence="1">
    <location>
        <begin position="4572"/>
        <end position="4584"/>
    </location>
</feature>
<feature type="region of interest" description="Disordered" evidence="1">
    <location>
        <begin position="5222"/>
        <end position="5241"/>
    </location>
</feature>
<feature type="region of interest" description="Disordered" evidence="1">
    <location>
        <begin position="2526"/>
        <end position="2550"/>
    </location>
</feature>
<feature type="region of interest" description="Disordered" evidence="1">
    <location>
        <begin position="952"/>
        <end position="974"/>
    </location>
</feature>
<dbReference type="PANTHER" id="PTHR23280:SF21">
    <property type="entry name" value="PROTEIN 4.1 HOMOLOG"/>
    <property type="match status" value="1"/>
</dbReference>
<feature type="region of interest" description="Disordered" evidence="1">
    <location>
        <begin position="2416"/>
        <end position="2471"/>
    </location>
</feature>
<feature type="region of interest" description="Disordered" evidence="1">
    <location>
        <begin position="2595"/>
        <end position="2619"/>
    </location>
</feature>
<feature type="compositionally biased region" description="Basic and acidic residues" evidence="1">
    <location>
        <begin position="1653"/>
        <end position="1665"/>
    </location>
</feature>
<dbReference type="InterPro" id="IPR014352">
    <property type="entry name" value="FERM/acyl-CoA-bd_prot_sf"/>
</dbReference>
<feature type="region of interest" description="Disordered" evidence="1">
    <location>
        <begin position="2942"/>
        <end position="2996"/>
    </location>
</feature>
<feature type="region of interest" description="Disordered" evidence="1">
    <location>
        <begin position="2137"/>
        <end position="2199"/>
    </location>
</feature>
<evidence type="ECO:0000259" key="2">
    <source>
        <dbReference type="PROSITE" id="PS50057"/>
    </source>
</evidence>
<feature type="region of interest" description="Disordered" evidence="1">
    <location>
        <begin position="3853"/>
        <end position="3881"/>
    </location>
</feature>
<feature type="compositionally biased region" description="Basic and acidic residues" evidence="1">
    <location>
        <begin position="4397"/>
        <end position="4409"/>
    </location>
</feature>
<feature type="compositionally biased region" description="Basic and acidic residues" evidence="1">
    <location>
        <begin position="2800"/>
        <end position="2820"/>
    </location>
</feature>
<feature type="region of interest" description="Disordered" evidence="1">
    <location>
        <begin position="1826"/>
        <end position="1849"/>
    </location>
</feature>
<feature type="compositionally biased region" description="Basic and acidic residues" evidence="1">
    <location>
        <begin position="3966"/>
        <end position="3988"/>
    </location>
</feature>
<dbReference type="InterPro" id="IPR018979">
    <property type="entry name" value="FERM_N"/>
</dbReference>
<feature type="region of interest" description="Disordered" evidence="1">
    <location>
        <begin position="3210"/>
        <end position="3233"/>
    </location>
</feature>
<feature type="compositionally biased region" description="Basic and acidic residues" evidence="1">
    <location>
        <begin position="1024"/>
        <end position="1042"/>
    </location>
</feature>
<dbReference type="SUPFAM" id="SSF47031">
    <property type="entry name" value="Second domain of FERM"/>
    <property type="match status" value="1"/>
</dbReference>
<feature type="compositionally biased region" description="Low complexity" evidence="1">
    <location>
        <begin position="613"/>
        <end position="623"/>
    </location>
</feature>
<dbReference type="SMART" id="SM00295">
    <property type="entry name" value="B41"/>
    <property type="match status" value="1"/>
</dbReference>
<feature type="compositionally biased region" description="Basic and acidic residues" evidence="1">
    <location>
        <begin position="875"/>
        <end position="895"/>
    </location>
</feature>
<dbReference type="PROSITE" id="PS50057">
    <property type="entry name" value="FERM_3"/>
    <property type="match status" value="1"/>
</dbReference>
<feature type="region of interest" description="Disordered" evidence="1">
    <location>
        <begin position="1542"/>
        <end position="1596"/>
    </location>
</feature>
<feature type="region of interest" description="Disordered" evidence="1">
    <location>
        <begin position="2701"/>
        <end position="2724"/>
    </location>
</feature>
<feature type="region of interest" description="Disordered" evidence="1">
    <location>
        <begin position="5132"/>
        <end position="5200"/>
    </location>
</feature>
<dbReference type="Gene3D" id="1.20.80.10">
    <property type="match status" value="1"/>
</dbReference>
<feature type="compositionally biased region" description="Basic and acidic residues" evidence="1">
    <location>
        <begin position="1198"/>
        <end position="1217"/>
    </location>
</feature>
<feature type="region of interest" description="Disordered" evidence="1">
    <location>
        <begin position="842"/>
        <end position="896"/>
    </location>
</feature>
<feature type="compositionally biased region" description="Basic and acidic residues" evidence="1">
    <location>
        <begin position="3282"/>
        <end position="3329"/>
    </location>
</feature>
<feature type="compositionally biased region" description="Basic and acidic residues" evidence="1">
    <location>
        <begin position="4292"/>
        <end position="4311"/>
    </location>
</feature>
<dbReference type="InterPro" id="IPR019748">
    <property type="entry name" value="FERM_central"/>
</dbReference>
<feature type="compositionally biased region" description="Basic and acidic residues" evidence="1">
    <location>
        <begin position="3123"/>
        <end position="3170"/>
    </location>
</feature>
<name>A0AA36CPY9_9BILA</name>
<feature type="non-terminal residue" evidence="3">
    <location>
        <position position="1"/>
    </location>
</feature>
<feature type="compositionally biased region" description="Basic and acidic residues" evidence="1">
    <location>
        <begin position="778"/>
        <end position="790"/>
    </location>
</feature>
<feature type="region of interest" description="Disordered" evidence="1">
    <location>
        <begin position="2761"/>
        <end position="2821"/>
    </location>
</feature>
<feature type="compositionally biased region" description="Basic and acidic residues" evidence="1">
    <location>
        <begin position="2598"/>
        <end position="2617"/>
    </location>
</feature>
<dbReference type="InterPro" id="IPR035963">
    <property type="entry name" value="FERM_2"/>
</dbReference>
<feature type="region of interest" description="Disordered" evidence="1">
    <location>
        <begin position="1890"/>
        <end position="1946"/>
    </location>
</feature>
<feature type="compositionally biased region" description="Basic and acidic residues" evidence="1">
    <location>
        <begin position="4861"/>
        <end position="4871"/>
    </location>
</feature>
<evidence type="ECO:0000313" key="3">
    <source>
        <dbReference type="EMBL" id="CAJ0572865.1"/>
    </source>
</evidence>
<dbReference type="EMBL" id="CATQJA010002608">
    <property type="protein sequence ID" value="CAJ0572865.1"/>
    <property type="molecule type" value="Genomic_DNA"/>
</dbReference>
<feature type="region of interest" description="Disordered" evidence="1">
    <location>
        <begin position="4746"/>
        <end position="4768"/>
    </location>
</feature>
<dbReference type="InterPro" id="IPR029071">
    <property type="entry name" value="Ubiquitin-like_domsf"/>
</dbReference>
<protein>
    <recommendedName>
        <fullName evidence="2">FERM domain-containing protein</fullName>
    </recommendedName>
</protein>
<feature type="region of interest" description="Disordered" evidence="1">
    <location>
        <begin position="3450"/>
        <end position="3505"/>
    </location>
</feature>
<feature type="compositionally biased region" description="Basic and acidic residues" evidence="1">
    <location>
        <begin position="1400"/>
        <end position="1420"/>
    </location>
</feature>
<evidence type="ECO:0000256" key="1">
    <source>
        <dbReference type="SAM" id="MobiDB-lite"/>
    </source>
</evidence>
<dbReference type="GO" id="GO:0003779">
    <property type="term" value="F:actin binding"/>
    <property type="evidence" value="ECO:0007669"/>
    <property type="project" value="InterPro"/>
</dbReference>
<feature type="compositionally biased region" description="Basic and acidic residues" evidence="1">
    <location>
        <begin position="1050"/>
        <end position="1067"/>
    </location>
</feature>
<feature type="compositionally biased region" description="Basic and acidic residues" evidence="1">
    <location>
        <begin position="2275"/>
        <end position="2295"/>
    </location>
</feature>
<feature type="region of interest" description="Disordered" evidence="1">
    <location>
        <begin position="2001"/>
        <end position="2024"/>
    </location>
</feature>
<feature type="compositionally biased region" description="Basic residues" evidence="1">
    <location>
        <begin position="599"/>
        <end position="608"/>
    </location>
</feature>
<feature type="compositionally biased region" description="Basic and acidic residues" evidence="1">
    <location>
        <begin position="3053"/>
        <end position="3065"/>
    </location>
</feature>
<proteinExistence type="predicted"/>
<dbReference type="Pfam" id="PF05902">
    <property type="entry name" value="4_1_CTD"/>
    <property type="match status" value="1"/>
</dbReference>
<dbReference type="GO" id="GO:0005886">
    <property type="term" value="C:plasma membrane"/>
    <property type="evidence" value="ECO:0007669"/>
    <property type="project" value="TreeGrafter"/>
</dbReference>
<feature type="region of interest" description="Disordered" evidence="1">
    <location>
        <begin position="1712"/>
        <end position="1771"/>
    </location>
</feature>
<feature type="region of interest" description="Disordered" evidence="1">
    <location>
        <begin position="3116"/>
        <end position="3171"/>
    </location>
</feature>
<dbReference type="PANTHER" id="PTHR23280">
    <property type="entry name" value="4.1 G PROTEIN"/>
    <property type="match status" value="1"/>
</dbReference>
<feature type="region of interest" description="Disordered" evidence="1">
    <location>
        <begin position="586"/>
        <end position="658"/>
    </location>
</feature>
<feature type="region of interest" description="Disordered" evidence="1">
    <location>
        <begin position="3719"/>
        <end position="3742"/>
    </location>
</feature>
<feature type="region of interest" description="Disordered" evidence="1">
    <location>
        <begin position="2351"/>
        <end position="2374"/>
    </location>
</feature>
<feature type="region of interest" description="Disordered" evidence="1">
    <location>
        <begin position="5095"/>
        <end position="5115"/>
    </location>
</feature>
<feature type="compositionally biased region" description="Basic and acidic residues" evidence="1">
    <location>
        <begin position="2423"/>
        <end position="2470"/>
    </location>
</feature>
<feature type="region of interest" description="Disordered" evidence="1">
    <location>
        <begin position="3012"/>
        <end position="3073"/>
    </location>
</feature>
<feature type="region of interest" description="Disordered" evidence="1">
    <location>
        <begin position="4111"/>
        <end position="4165"/>
    </location>
</feature>
<feature type="compositionally biased region" description="Basic and acidic residues" evidence="1">
    <location>
        <begin position="1303"/>
        <end position="1315"/>
    </location>
</feature>
<feature type="compositionally biased region" description="Basic and acidic residues" evidence="1">
    <location>
        <begin position="3387"/>
        <end position="3399"/>
    </location>
</feature>
<dbReference type="InterPro" id="IPR018980">
    <property type="entry name" value="FERM_PH-like_C"/>
</dbReference>
<feature type="region of interest" description="Disordered" evidence="1">
    <location>
        <begin position="2312"/>
        <end position="2338"/>
    </location>
</feature>
<dbReference type="Gene3D" id="2.30.29.30">
    <property type="entry name" value="Pleckstrin-homology domain (PH domain)/Phosphotyrosine-binding domain (PTB)"/>
    <property type="match status" value="1"/>
</dbReference>
<feature type="region of interest" description="Disordered" evidence="1">
    <location>
        <begin position="1367"/>
        <end position="1421"/>
    </location>
</feature>
<feature type="region of interest" description="Disordered" evidence="1">
    <location>
        <begin position="4286"/>
        <end position="4340"/>
    </location>
</feature>
<feature type="region of interest" description="Disordered" evidence="1">
    <location>
        <begin position="4045"/>
        <end position="4068"/>
    </location>
</feature>
<feature type="compositionally biased region" description="Basic and acidic residues" evidence="1">
    <location>
        <begin position="3791"/>
        <end position="3810"/>
    </location>
</feature>
<feature type="compositionally biased region" description="Basic and acidic residues" evidence="1">
    <location>
        <begin position="1750"/>
        <end position="1770"/>
    </location>
</feature>
<feature type="region of interest" description="Disordered" evidence="1">
    <location>
        <begin position="3385"/>
        <end position="3408"/>
    </location>
</feature>
<feature type="compositionally biased region" description="Basic and acidic residues" evidence="1">
    <location>
        <begin position="2528"/>
        <end position="2540"/>
    </location>
</feature>
<feature type="compositionally biased region" description="Basic and acidic residues" evidence="1">
    <location>
        <begin position="1723"/>
        <end position="1742"/>
    </location>
</feature>
<feature type="region of interest" description="Disordered" evidence="1">
    <location>
        <begin position="3959"/>
        <end position="3988"/>
    </location>
</feature>
<feature type="compositionally biased region" description="Basic and acidic residues" evidence="1">
    <location>
        <begin position="1575"/>
        <end position="1595"/>
    </location>
</feature>